<dbReference type="InterPro" id="IPR000857">
    <property type="entry name" value="MyTH4_dom"/>
</dbReference>
<keyword evidence="2 3" id="KW-0175">Coiled coil</keyword>
<feature type="coiled-coil region" evidence="3">
    <location>
        <begin position="89"/>
        <end position="116"/>
    </location>
</feature>
<dbReference type="Pfam" id="PF21989">
    <property type="entry name" value="RA_2"/>
    <property type="match status" value="1"/>
</dbReference>
<evidence type="ECO:0000256" key="1">
    <source>
        <dbReference type="ARBA" id="ARBA00022737"/>
    </source>
</evidence>
<dbReference type="Gene3D" id="1.25.40.530">
    <property type="entry name" value="MyTH4 domain"/>
    <property type="match status" value="1"/>
</dbReference>
<dbReference type="SUPFAM" id="SSF47031">
    <property type="entry name" value="Second domain of FERM"/>
    <property type="match status" value="1"/>
</dbReference>
<dbReference type="SMART" id="SM00295">
    <property type="entry name" value="B41"/>
    <property type="match status" value="1"/>
</dbReference>
<evidence type="ECO:0000259" key="5">
    <source>
        <dbReference type="PROSITE" id="PS50003"/>
    </source>
</evidence>
<dbReference type="Pfam" id="PF00373">
    <property type="entry name" value="FERM_M"/>
    <property type="match status" value="1"/>
</dbReference>
<dbReference type="CDD" id="cd00821">
    <property type="entry name" value="PH"/>
    <property type="match status" value="1"/>
</dbReference>
<feature type="region of interest" description="Disordered" evidence="4">
    <location>
        <begin position="605"/>
        <end position="685"/>
    </location>
</feature>
<reference evidence="8" key="2">
    <citation type="submission" date="2020-11" db="EMBL/GenBank/DDBJ databases">
        <authorList>
            <person name="McCartney M.A."/>
            <person name="Auch B."/>
            <person name="Kono T."/>
            <person name="Mallez S."/>
            <person name="Becker A."/>
            <person name="Gohl D.M."/>
            <person name="Silverstein K.A.T."/>
            <person name="Koren S."/>
            <person name="Bechman K.B."/>
            <person name="Herman A."/>
            <person name="Abrahante J.E."/>
            <person name="Garbe J."/>
        </authorList>
    </citation>
    <scope>NUCLEOTIDE SEQUENCE</scope>
    <source>
        <strain evidence="8">Duluth1</strain>
        <tissue evidence="8">Whole animal</tissue>
    </source>
</reference>
<evidence type="ECO:0000256" key="3">
    <source>
        <dbReference type="SAM" id="Coils"/>
    </source>
</evidence>
<feature type="domain" description="MyTH4" evidence="7">
    <location>
        <begin position="946"/>
        <end position="1142"/>
    </location>
</feature>
<dbReference type="EMBL" id="JAIWYP010000003">
    <property type="protein sequence ID" value="KAH3854176.1"/>
    <property type="molecule type" value="Genomic_DNA"/>
</dbReference>
<dbReference type="GO" id="GO:0005856">
    <property type="term" value="C:cytoskeleton"/>
    <property type="evidence" value="ECO:0007669"/>
    <property type="project" value="InterPro"/>
</dbReference>
<feature type="compositionally biased region" description="Polar residues" evidence="4">
    <location>
        <begin position="193"/>
        <end position="207"/>
    </location>
</feature>
<dbReference type="PANTHER" id="PTHR22903:SF8">
    <property type="entry name" value="MAX-1A"/>
    <property type="match status" value="1"/>
</dbReference>
<feature type="compositionally biased region" description="Polar residues" evidence="4">
    <location>
        <begin position="450"/>
        <end position="465"/>
    </location>
</feature>
<dbReference type="CDD" id="cd14473">
    <property type="entry name" value="FERM_B-lobe"/>
    <property type="match status" value="1"/>
</dbReference>
<dbReference type="CDD" id="cd17094">
    <property type="entry name" value="FERM_F1_Max1_like"/>
    <property type="match status" value="1"/>
</dbReference>
<dbReference type="PANTHER" id="PTHR22903">
    <property type="entry name" value="PLEKHH PROTEIN"/>
    <property type="match status" value="1"/>
</dbReference>
<evidence type="ECO:0000256" key="4">
    <source>
        <dbReference type="SAM" id="MobiDB-lite"/>
    </source>
</evidence>
<dbReference type="Gene3D" id="2.30.29.30">
    <property type="entry name" value="Pleckstrin-homology domain (PH domain)/Phosphotyrosine-binding domain (PTB)"/>
    <property type="match status" value="3"/>
</dbReference>
<feature type="compositionally biased region" description="Basic and acidic residues" evidence="4">
    <location>
        <begin position="566"/>
        <end position="578"/>
    </location>
</feature>
<keyword evidence="1" id="KW-0677">Repeat</keyword>
<dbReference type="Pfam" id="PF00784">
    <property type="entry name" value="MyTH4"/>
    <property type="match status" value="2"/>
</dbReference>
<feature type="compositionally biased region" description="Low complexity" evidence="4">
    <location>
        <begin position="431"/>
        <end position="444"/>
    </location>
</feature>
<dbReference type="InterPro" id="IPR019749">
    <property type="entry name" value="Band_41_domain"/>
</dbReference>
<dbReference type="SUPFAM" id="SSF50729">
    <property type="entry name" value="PH domain-like"/>
    <property type="match status" value="2"/>
</dbReference>
<dbReference type="InterPro" id="IPR011993">
    <property type="entry name" value="PH-like_dom_sf"/>
</dbReference>
<keyword evidence="9" id="KW-1185">Reference proteome</keyword>
<evidence type="ECO:0000313" key="8">
    <source>
        <dbReference type="EMBL" id="KAH3854176.1"/>
    </source>
</evidence>
<feature type="compositionally biased region" description="Polar residues" evidence="4">
    <location>
        <begin position="409"/>
        <end position="419"/>
    </location>
</feature>
<evidence type="ECO:0000313" key="9">
    <source>
        <dbReference type="Proteomes" id="UP000828390"/>
    </source>
</evidence>
<feature type="region of interest" description="Disordered" evidence="4">
    <location>
        <begin position="409"/>
        <end position="481"/>
    </location>
</feature>
<evidence type="ECO:0000259" key="6">
    <source>
        <dbReference type="PROSITE" id="PS50057"/>
    </source>
</evidence>
<dbReference type="Pfam" id="PF00169">
    <property type="entry name" value="PH"/>
    <property type="match status" value="2"/>
</dbReference>
<evidence type="ECO:0000259" key="7">
    <source>
        <dbReference type="PROSITE" id="PS51016"/>
    </source>
</evidence>
<dbReference type="InterPro" id="IPR038185">
    <property type="entry name" value="MyTH4_dom_sf"/>
</dbReference>
<dbReference type="SMART" id="SM00233">
    <property type="entry name" value="PH"/>
    <property type="match status" value="2"/>
</dbReference>
<dbReference type="Proteomes" id="UP000828390">
    <property type="component" value="Unassembled WGS sequence"/>
</dbReference>
<evidence type="ECO:0008006" key="10">
    <source>
        <dbReference type="Google" id="ProtNLM"/>
    </source>
</evidence>
<gene>
    <name evidence="8" type="ORF">DPMN_096714</name>
</gene>
<dbReference type="InterPro" id="IPR001849">
    <property type="entry name" value="PH_domain"/>
</dbReference>
<name>A0A9D4R3X0_DREPO</name>
<feature type="compositionally biased region" description="Polar residues" evidence="4">
    <location>
        <begin position="222"/>
        <end position="247"/>
    </location>
</feature>
<dbReference type="PROSITE" id="PS50003">
    <property type="entry name" value="PH_DOMAIN"/>
    <property type="match status" value="2"/>
</dbReference>
<feature type="domain" description="FERM" evidence="6">
    <location>
        <begin position="1153"/>
        <end position="1475"/>
    </location>
</feature>
<dbReference type="CDD" id="cd13282">
    <property type="entry name" value="PH1_PLEKHH1_PLEKHH2"/>
    <property type="match status" value="1"/>
</dbReference>
<accession>A0A9D4R3X0</accession>
<dbReference type="PROSITE" id="PS51016">
    <property type="entry name" value="MYTH4"/>
    <property type="match status" value="1"/>
</dbReference>
<proteinExistence type="predicted"/>
<feature type="domain" description="PH" evidence="5">
    <location>
        <begin position="698"/>
        <end position="792"/>
    </location>
</feature>
<dbReference type="Gene3D" id="1.20.80.10">
    <property type="match status" value="1"/>
</dbReference>
<feature type="domain" description="PH" evidence="5">
    <location>
        <begin position="806"/>
        <end position="910"/>
    </location>
</feature>
<protein>
    <recommendedName>
        <fullName evidence="10">Pleckstrin homology domain-containing family H member 2</fullName>
    </recommendedName>
</protein>
<dbReference type="PROSITE" id="PS50057">
    <property type="entry name" value="FERM_3"/>
    <property type="match status" value="1"/>
</dbReference>
<dbReference type="InterPro" id="IPR014352">
    <property type="entry name" value="FERM/acyl-CoA-bd_prot_sf"/>
</dbReference>
<feature type="region of interest" description="Disordered" evidence="4">
    <location>
        <begin position="221"/>
        <end position="255"/>
    </location>
</feature>
<feature type="region of interest" description="Disordered" evidence="4">
    <location>
        <begin position="531"/>
        <end position="578"/>
    </location>
</feature>
<sequence length="1585" mass="179336">MMMPFQGEDALWYRVQKLRVMEQQLAAVNWQPDDFERHIRDLERQCRDKDRRVVELQLQFEEQRVLRQEDAKVVEEKAARIKDWVSGKLSQLEMANHELRLKNEMLSDQVETLRERLQALPVSEAKHIHKISSQEHSGPQTASQEYATATRAQRSKPQSRLDQSDYSNISASQGTNVTDNEVDKNDYCDDTNLELTNGNSRPESDLSTSFSYTRLKGMWSRPVSSVTGSRPESEIQSSRPESQSTYSRPHKRPSSSIIEALEIENELFNYGLDPGQRISDIDRESPLFDLGDTVSENGSNVSMGEIEMDPLYQEVDQNHESVYEPKKPAPPQIRIERKIFQERMDSFVSSSNDSEDMLERINHRPIYATSDKPMMQVEPMSRSFHFEPQAHSSQCMLDDEVFSMGQTSPVTITSLSPHSPRSPATVRSQRTPHSSLTSHSSPASIPHSVLPTTPQLPDLISSPTSNDHKHQPRLSPCFFKTSSSNTFSSNATLPRRPIDRSKTQPVHFNFEESVIAPSRSDGQVVSAEIHSAPATVSRQASRKDTSPKASRARLNTWSSKAYPNVPRERKTKEASFSDHCSAKDLYKDVSVPVFATLKGKARQIRNTPFTEESAESSEDEGTSDPEGGAPATPRTIARRLNTTSTGATKRGGCTRQSNGSEVSGDYASPPDNVTVSSDSDTTEPEQKLVKYEENKHDTLDKCGYLSKLGGKVKTWKKRWCVLRGSELYYYKSQHDMLKKPQGCIKLDDQTKISRTHGELTFEITNSKRTIYLSADTFTETDRWVRVLQKVLKRQANSYLLDQVETKAVIKGYLTKVKNGVTKKCWCVLLGGYFLYYKSSSSKTPYGQIDLQGARLEEISTPSESDEEAEVAVATKHVMAIWPPYQGPTYLIVPTKLEKDSWLYHLTVAAGGGTGNVGTHLEQLIAKLMQVEGDQNSVYWKHPVLLHSKEPVSGPLTTLPSKHLQKQALELCQEVHQFMCTLIDSQSLAVHVNLAQSILHQCIQQPQLQNELFCQLIKQTSRHPVQTRSTVQNLLLCGKQSWYLCHTTPTSPSNSILDLTAESKMNPPSYVIVQGWQLLAMCVSLFLPKQSVMWLLKMHLHRNADHRTDTGKYAIFCQRALTRSQQNGLREVKPSRMEVMSILLRHPYHHSQPLSIPVHFLNHSYQVISFDGSTTIQEFLQAINKSLGVQDCAYSGFALYSDDPIIADVETCLQNHVKICDVISKWEECFREFHGGKSETSRSIKLLYKNRLYYKSTSRFETDREKLLLTYQINEEIVCSRFPLNRDLALELASLMGQIEYGDLKASDAGLNHHVSQVLERFYPKKYKDALDEGLRKLQDRLVERWSSLRGRSQQDCVRVYLAVAHKWQFCGAKLFLTRERETTSPDDVWLAVQEEGVAVLEYSTMQPIHQYDFRSVVTFGGWNDDLMIVVNQLLESAPHHYEHRTQKLLFILAKHKILEATHLIASYINSRVQRQSQEPNETGLAALTRLRKVLSQSETGLAALTRLRKVLSQSETGLAALTRLQTGLAALTRLRKVLSQSETGLAALTRLRKVLSQSETGLAALTRLRKVLSQSETGLAALTRL</sequence>
<feature type="compositionally biased region" description="Acidic residues" evidence="4">
    <location>
        <begin position="612"/>
        <end position="623"/>
    </location>
</feature>
<dbReference type="InterPro" id="IPR019748">
    <property type="entry name" value="FERM_central"/>
</dbReference>
<dbReference type="InterPro" id="IPR000299">
    <property type="entry name" value="FERM_domain"/>
</dbReference>
<dbReference type="InterPro" id="IPR035963">
    <property type="entry name" value="FERM_2"/>
</dbReference>
<organism evidence="8 9">
    <name type="scientific">Dreissena polymorpha</name>
    <name type="common">Zebra mussel</name>
    <name type="synonym">Mytilus polymorpha</name>
    <dbReference type="NCBI Taxonomy" id="45954"/>
    <lineage>
        <taxon>Eukaryota</taxon>
        <taxon>Metazoa</taxon>
        <taxon>Spiralia</taxon>
        <taxon>Lophotrochozoa</taxon>
        <taxon>Mollusca</taxon>
        <taxon>Bivalvia</taxon>
        <taxon>Autobranchia</taxon>
        <taxon>Heteroconchia</taxon>
        <taxon>Euheterodonta</taxon>
        <taxon>Imparidentia</taxon>
        <taxon>Neoheterodontei</taxon>
        <taxon>Myida</taxon>
        <taxon>Dreissenoidea</taxon>
        <taxon>Dreissenidae</taxon>
        <taxon>Dreissena</taxon>
    </lineage>
</organism>
<feature type="region of interest" description="Disordered" evidence="4">
    <location>
        <begin position="128"/>
        <end position="207"/>
    </location>
</feature>
<dbReference type="SMART" id="SM00139">
    <property type="entry name" value="MyTH4"/>
    <property type="match status" value="1"/>
</dbReference>
<dbReference type="Gene3D" id="3.10.20.90">
    <property type="entry name" value="Phosphatidylinositol 3-kinase Catalytic Subunit, Chain A, domain 1"/>
    <property type="match status" value="1"/>
</dbReference>
<evidence type="ECO:0000256" key="2">
    <source>
        <dbReference type="ARBA" id="ARBA00023054"/>
    </source>
</evidence>
<feature type="compositionally biased region" description="Polar residues" evidence="4">
    <location>
        <begin position="134"/>
        <end position="179"/>
    </location>
</feature>
<comment type="caution">
    <text evidence="8">The sequence shown here is derived from an EMBL/GenBank/DDBJ whole genome shotgun (WGS) entry which is preliminary data.</text>
</comment>
<dbReference type="FunFam" id="2.30.29.30:FF:000286">
    <property type="entry name" value="PH-protein kinase domain containing protein"/>
    <property type="match status" value="1"/>
</dbReference>
<reference evidence="8" key="1">
    <citation type="journal article" date="2019" name="bioRxiv">
        <title>The Genome of the Zebra Mussel, Dreissena polymorpha: A Resource for Invasive Species Research.</title>
        <authorList>
            <person name="McCartney M.A."/>
            <person name="Auch B."/>
            <person name="Kono T."/>
            <person name="Mallez S."/>
            <person name="Zhang Y."/>
            <person name="Obille A."/>
            <person name="Becker A."/>
            <person name="Abrahante J.E."/>
            <person name="Garbe J."/>
            <person name="Badalamenti J.P."/>
            <person name="Herman A."/>
            <person name="Mangelson H."/>
            <person name="Liachko I."/>
            <person name="Sullivan S."/>
            <person name="Sone E.D."/>
            <person name="Koren S."/>
            <person name="Silverstein K.A.T."/>
            <person name="Beckman K.B."/>
            <person name="Gohl D.M."/>
        </authorList>
    </citation>
    <scope>NUCLEOTIDE SEQUENCE</scope>
    <source>
        <strain evidence="8">Duluth1</strain>
        <tissue evidence="8">Whole animal</tissue>
    </source>
</reference>